<feature type="compositionally biased region" description="Polar residues" evidence="1">
    <location>
        <begin position="84"/>
        <end position="94"/>
    </location>
</feature>
<feature type="region of interest" description="Disordered" evidence="1">
    <location>
        <begin position="1"/>
        <end position="94"/>
    </location>
</feature>
<feature type="compositionally biased region" description="Basic and acidic residues" evidence="1">
    <location>
        <begin position="10"/>
        <end position="22"/>
    </location>
</feature>
<accession>A0A9J6B008</accession>
<name>A0A9J6B008_SOLCO</name>
<dbReference type="Proteomes" id="UP000824120">
    <property type="component" value="Chromosome 1"/>
</dbReference>
<proteinExistence type="predicted"/>
<organism evidence="2 3">
    <name type="scientific">Solanum commersonii</name>
    <name type="common">Commerson's wild potato</name>
    <name type="synonym">Commerson's nightshade</name>
    <dbReference type="NCBI Taxonomy" id="4109"/>
    <lineage>
        <taxon>Eukaryota</taxon>
        <taxon>Viridiplantae</taxon>
        <taxon>Streptophyta</taxon>
        <taxon>Embryophyta</taxon>
        <taxon>Tracheophyta</taxon>
        <taxon>Spermatophyta</taxon>
        <taxon>Magnoliopsida</taxon>
        <taxon>eudicotyledons</taxon>
        <taxon>Gunneridae</taxon>
        <taxon>Pentapetalae</taxon>
        <taxon>asterids</taxon>
        <taxon>lamiids</taxon>
        <taxon>Solanales</taxon>
        <taxon>Solanaceae</taxon>
        <taxon>Solanoideae</taxon>
        <taxon>Solaneae</taxon>
        <taxon>Solanum</taxon>
    </lineage>
</organism>
<dbReference type="AlphaFoldDB" id="A0A9J6B008"/>
<sequence length="94" mass="10460">MKNNNNNTNNEERPKTTQEHMDQANTQKSHNHTGKNIINRNSYIDLVEENLPNSPGTGKNHHEDNAPIGKTQAKLGEDSMLPTPISQNSPSMLS</sequence>
<keyword evidence="3" id="KW-1185">Reference proteome</keyword>
<comment type="caution">
    <text evidence="2">The sequence shown here is derived from an EMBL/GenBank/DDBJ whole genome shotgun (WGS) entry which is preliminary data.</text>
</comment>
<evidence type="ECO:0000256" key="1">
    <source>
        <dbReference type="SAM" id="MobiDB-lite"/>
    </source>
</evidence>
<feature type="compositionally biased region" description="Polar residues" evidence="1">
    <location>
        <begin position="23"/>
        <end position="42"/>
    </location>
</feature>
<reference evidence="2 3" key="1">
    <citation type="submission" date="2020-09" db="EMBL/GenBank/DDBJ databases">
        <title>De no assembly of potato wild relative species, Solanum commersonii.</title>
        <authorList>
            <person name="Cho K."/>
        </authorList>
    </citation>
    <scope>NUCLEOTIDE SEQUENCE [LARGE SCALE GENOMIC DNA]</scope>
    <source>
        <strain evidence="2">LZ3.2</strain>
        <tissue evidence="2">Leaf</tissue>
    </source>
</reference>
<evidence type="ECO:0000313" key="2">
    <source>
        <dbReference type="EMBL" id="KAG5630070.1"/>
    </source>
</evidence>
<protein>
    <submittedName>
        <fullName evidence="2">Uncharacterized protein</fullName>
    </submittedName>
</protein>
<dbReference type="EMBL" id="JACXVP010000001">
    <property type="protein sequence ID" value="KAG5630070.1"/>
    <property type="molecule type" value="Genomic_DNA"/>
</dbReference>
<gene>
    <name evidence="2" type="ORF">H5410_001787</name>
</gene>
<evidence type="ECO:0000313" key="3">
    <source>
        <dbReference type="Proteomes" id="UP000824120"/>
    </source>
</evidence>